<dbReference type="GO" id="GO:0046657">
    <property type="term" value="P:folic acid catabolic process"/>
    <property type="evidence" value="ECO:0007669"/>
    <property type="project" value="TreeGrafter"/>
</dbReference>
<comment type="cofactor">
    <cofactor evidence="1">
        <name>Mn(2+)</name>
        <dbReference type="ChEBI" id="CHEBI:29035"/>
    </cofactor>
    <text evidence="1">The Mn(2+) ion enhances activity.</text>
</comment>
<dbReference type="OrthoDB" id="247417at2157"/>
<dbReference type="PANTHER" id="PTHR30575">
    <property type="entry name" value="PEPTIDASE M20"/>
    <property type="match status" value="1"/>
</dbReference>
<dbReference type="SUPFAM" id="SSF53187">
    <property type="entry name" value="Zn-dependent exopeptidases"/>
    <property type="match status" value="1"/>
</dbReference>
<sequence length="424" mass="44530">MTSEDLPDAIDLRRRLHEYPEPSWCEFRTTSRLVDLVEAVGVDECHVGEDAIDSAARLGVPDEAVLDEWHEKAAERGARDDVLDAVEGGTTGLVAVLERGDGPVVGLRVDIDALPVAEPTDADHEPAANGFRSAEEGVMHACGHDAHMAIGVGTLAELANREFDGTLKVFFQPAEEVLGGGCPMVEAGHVDDVDSLFAVHVGFGYPTGTVVAGAEEFLAIRQRRATFTGESAHAGAAPQDGRNAIRAMATAVENLHGIPRHADALTRVNVGRAEAGRASNVVAERAVIELEARAGTNPVLEAIDRRVDGVLEHAAGMHGCELSVETIGRAPRVDSDSALAAVVCEAATSVSAVEEVRRRGAFGASEDATYLMDAVAANGGQSTYVVVGTDHPSGHHTPRFDVDETSVDIGIEVLTGAIEAELSP</sequence>
<dbReference type="Pfam" id="PF01546">
    <property type="entry name" value="Peptidase_M20"/>
    <property type="match status" value="1"/>
</dbReference>
<dbReference type="EMBL" id="CP065856">
    <property type="protein sequence ID" value="QPV62831.1"/>
    <property type="molecule type" value="Genomic_DNA"/>
</dbReference>
<dbReference type="InterPro" id="IPR017439">
    <property type="entry name" value="Amidohydrolase"/>
</dbReference>
<feature type="binding site" evidence="1">
    <location>
        <position position="396"/>
    </location>
    <ligand>
        <name>Mn(2+)</name>
        <dbReference type="ChEBI" id="CHEBI:29035"/>
        <label>2</label>
    </ligand>
</feature>
<dbReference type="AlphaFoldDB" id="A0A7T3FY48"/>
<name>A0A7T3FY48_9EURY</name>
<dbReference type="KEGG" id="hlt:I7X12_19245"/>
<dbReference type="RefSeq" id="WP_198061629.1">
    <property type="nucleotide sequence ID" value="NZ_CP065856.1"/>
</dbReference>
<dbReference type="GO" id="GO:0071713">
    <property type="term" value="F:para-aminobenzoyl-glutamate hydrolase activity"/>
    <property type="evidence" value="ECO:0007669"/>
    <property type="project" value="TreeGrafter"/>
</dbReference>
<feature type="domain" description="Peptidase M20 dimerisation" evidence="2">
    <location>
        <begin position="224"/>
        <end position="314"/>
    </location>
</feature>
<dbReference type="Pfam" id="PF07687">
    <property type="entry name" value="M20_dimer"/>
    <property type="match status" value="1"/>
</dbReference>
<dbReference type="Gene3D" id="3.40.630.10">
    <property type="entry name" value="Zn peptidases"/>
    <property type="match status" value="2"/>
</dbReference>
<accession>A0A7T3FY48</accession>
<evidence type="ECO:0000313" key="4">
    <source>
        <dbReference type="Proteomes" id="UP000595001"/>
    </source>
</evidence>
<evidence type="ECO:0000313" key="3">
    <source>
        <dbReference type="EMBL" id="QPV62831.1"/>
    </source>
</evidence>
<keyword evidence="1" id="KW-0464">Manganese</keyword>
<dbReference type="InterPro" id="IPR011650">
    <property type="entry name" value="Peptidase_M20_dimer"/>
</dbReference>
<evidence type="ECO:0000259" key="2">
    <source>
        <dbReference type="Pfam" id="PF07687"/>
    </source>
</evidence>
<dbReference type="NCBIfam" id="TIGR01891">
    <property type="entry name" value="amidohydrolases"/>
    <property type="match status" value="1"/>
</dbReference>
<feature type="binding site" evidence="1">
    <location>
        <position position="200"/>
    </location>
    <ligand>
        <name>Mn(2+)</name>
        <dbReference type="ChEBI" id="CHEBI:29035"/>
        <label>2</label>
    </ligand>
</feature>
<feature type="binding site" evidence="1">
    <location>
        <position position="144"/>
    </location>
    <ligand>
        <name>Mn(2+)</name>
        <dbReference type="ChEBI" id="CHEBI:29035"/>
        <label>2</label>
    </ligand>
</feature>
<keyword evidence="3" id="KW-0378">Hydrolase</keyword>
<dbReference type="GO" id="GO:0016805">
    <property type="term" value="F:dipeptidase activity"/>
    <property type="evidence" value="ECO:0007669"/>
    <property type="project" value="TreeGrafter"/>
</dbReference>
<dbReference type="GO" id="GO:0046872">
    <property type="term" value="F:metal ion binding"/>
    <property type="evidence" value="ECO:0007669"/>
    <property type="project" value="UniProtKB-KW"/>
</dbReference>
<dbReference type="SUPFAM" id="SSF55031">
    <property type="entry name" value="Bacterial exopeptidase dimerisation domain"/>
    <property type="match status" value="1"/>
</dbReference>
<proteinExistence type="predicted"/>
<dbReference type="GeneID" id="60590676"/>
<evidence type="ECO:0000256" key="1">
    <source>
        <dbReference type="PIRSR" id="PIRSR005962-1"/>
    </source>
</evidence>
<organism evidence="3 4">
    <name type="scientific">Halosimplex litoreum</name>
    <dbReference type="NCBI Taxonomy" id="1198301"/>
    <lineage>
        <taxon>Archaea</taxon>
        <taxon>Methanobacteriati</taxon>
        <taxon>Methanobacteriota</taxon>
        <taxon>Stenosarchaea group</taxon>
        <taxon>Halobacteria</taxon>
        <taxon>Halobacteriales</taxon>
        <taxon>Haloarculaceae</taxon>
        <taxon>Halosimplex</taxon>
    </lineage>
</organism>
<dbReference type="InterPro" id="IPR052030">
    <property type="entry name" value="Peptidase_M20/M20A_hydrolases"/>
</dbReference>
<feature type="binding site" evidence="1">
    <location>
        <position position="176"/>
    </location>
    <ligand>
        <name>Mn(2+)</name>
        <dbReference type="ChEBI" id="CHEBI:29035"/>
        <label>2</label>
    </ligand>
</feature>
<dbReference type="PANTHER" id="PTHR30575:SF3">
    <property type="entry name" value="PEPTIDASE M20 DIMERISATION DOMAIN-CONTAINING PROTEIN"/>
    <property type="match status" value="1"/>
</dbReference>
<dbReference type="GO" id="GO:0005737">
    <property type="term" value="C:cytoplasm"/>
    <property type="evidence" value="ECO:0007669"/>
    <property type="project" value="TreeGrafter"/>
</dbReference>
<gene>
    <name evidence="3" type="ORF">I7X12_19245</name>
</gene>
<dbReference type="InterPro" id="IPR002933">
    <property type="entry name" value="Peptidase_M20"/>
</dbReference>
<dbReference type="PIRSF" id="PIRSF005962">
    <property type="entry name" value="Pept_M20D_amidohydro"/>
    <property type="match status" value="1"/>
</dbReference>
<dbReference type="InterPro" id="IPR036264">
    <property type="entry name" value="Bact_exopeptidase_dim_dom"/>
</dbReference>
<reference evidence="3 4" key="1">
    <citation type="submission" date="2020-12" db="EMBL/GenBank/DDBJ databases">
        <title>Halosimplex halophilum sp. nov. and Halosimplex salinum sp. nov., two new members of the genus Halosimplex.</title>
        <authorList>
            <person name="Cui H.L."/>
        </authorList>
    </citation>
    <scope>NUCLEOTIDE SEQUENCE [LARGE SCALE GENOMIC DNA]</scope>
    <source>
        <strain evidence="3 4">YGH94</strain>
    </source>
</reference>
<keyword evidence="4" id="KW-1185">Reference proteome</keyword>
<keyword evidence="1" id="KW-0479">Metal-binding</keyword>
<dbReference type="Proteomes" id="UP000595001">
    <property type="component" value="Chromosome"/>
</dbReference>
<protein>
    <submittedName>
        <fullName evidence="3">Amidohydrolase</fullName>
    </submittedName>
</protein>
<feature type="binding site" evidence="1">
    <location>
        <position position="142"/>
    </location>
    <ligand>
        <name>Mn(2+)</name>
        <dbReference type="ChEBI" id="CHEBI:29035"/>
        <label>2</label>
    </ligand>
</feature>